<dbReference type="Proteomes" id="UP000450000">
    <property type="component" value="Unassembled WGS sequence"/>
</dbReference>
<keyword evidence="3" id="KW-1185">Reference proteome</keyword>
<reference evidence="2 3" key="1">
    <citation type="submission" date="2019-09" db="EMBL/GenBank/DDBJ databases">
        <title>Genome Sequences of Streptomyces kaniharaensis ATCC 21070.</title>
        <authorList>
            <person name="Zhu W."/>
            <person name="De Crecy-Lagard V."/>
            <person name="Richards N.G."/>
        </authorList>
    </citation>
    <scope>NUCLEOTIDE SEQUENCE [LARGE SCALE GENOMIC DNA]</scope>
    <source>
        <strain evidence="2 3">SF-557</strain>
    </source>
</reference>
<feature type="region of interest" description="Disordered" evidence="1">
    <location>
        <begin position="1"/>
        <end position="36"/>
    </location>
</feature>
<dbReference type="EMBL" id="WBOF01000002">
    <property type="protein sequence ID" value="MQS16073.1"/>
    <property type="molecule type" value="Genomic_DNA"/>
</dbReference>
<evidence type="ECO:0000256" key="1">
    <source>
        <dbReference type="SAM" id="MobiDB-lite"/>
    </source>
</evidence>
<comment type="caution">
    <text evidence="2">The sequence shown here is derived from an EMBL/GenBank/DDBJ whole genome shotgun (WGS) entry which is preliminary data.</text>
</comment>
<gene>
    <name evidence="2" type="ORF">F7Q99_28490</name>
</gene>
<dbReference type="RefSeq" id="WP_153466828.1">
    <property type="nucleotide sequence ID" value="NZ_WBOF01000002.1"/>
</dbReference>
<name>A0A6N7L2Q7_9ACTN</name>
<protein>
    <submittedName>
        <fullName evidence="2">Uncharacterized protein</fullName>
    </submittedName>
</protein>
<sequence>MPHHTARQVGNRPTPLPHPDGRYAFEPDPQPQDDVCTCPRLRPWLRVALTRPERTPAEPPF</sequence>
<evidence type="ECO:0000313" key="3">
    <source>
        <dbReference type="Proteomes" id="UP000450000"/>
    </source>
</evidence>
<organism evidence="2 3">
    <name type="scientific">Streptomyces kaniharaensis</name>
    <dbReference type="NCBI Taxonomy" id="212423"/>
    <lineage>
        <taxon>Bacteria</taxon>
        <taxon>Bacillati</taxon>
        <taxon>Actinomycetota</taxon>
        <taxon>Actinomycetes</taxon>
        <taxon>Kitasatosporales</taxon>
        <taxon>Streptomycetaceae</taxon>
        <taxon>Streptomyces</taxon>
    </lineage>
</organism>
<dbReference type="AlphaFoldDB" id="A0A6N7L2Q7"/>
<accession>A0A6N7L2Q7</accession>
<proteinExistence type="predicted"/>
<evidence type="ECO:0000313" key="2">
    <source>
        <dbReference type="EMBL" id="MQS16073.1"/>
    </source>
</evidence>